<evidence type="ECO:0000256" key="1">
    <source>
        <dbReference type="ARBA" id="ARBA00004442"/>
    </source>
</evidence>
<dbReference type="NCBIfam" id="TIGR01844">
    <property type="entry name" value="type_I_sec_TolC"/>
    <property type="match status" value="1"/>
</dbReference>
<comment type="caution">
    <text evidence="11">The sequence shown here is derived from an EMBL/GenBank/DDBJ whole genome shotgun (WGS) entry which is preliminary data.</text>
</comment>
<comment type="subcellular location">
    <subcellularLocation>
        <location evidence="1">Cell outer membrane</location>
    </subcellularLocation>
</comment>
<dbReference type="EMBL" id="LSEF01000025">
    <property type="protein sequence ID" value="OAF19399.1"/>
    <property type="molecule type" value="Genomic_DNA"/>
</dbReference>
<dbReference type="Gene3D" id="1.20.1600.10">
    <property type="entry name" value="Outer membrane efflux proteins (OEP)"/>
    <property type="match status" value="1"/>
</dbReference>
<evidence type="ECO:0008006" key="13">
    <source>
        <dbReference type="Google" id="ProtNLM"/>
    </source>
</evidence>
<accession>A0A176ZFS0</accession>
<comment type="similarity">
    <text evidence="2">Belongs to the outer membrane factor (OMF) (TC 1.B.17) family.</text>
</comment>
<feature type="region of interest" description="Disordered" evidence="9">
    <location>
        <begin position="518"/>
        <end position="541"/>
    </location>
</feature>
<feature type="coiled-coil region" evidence="8">
    <location>
        <begin position="200"/>
        <end position="227"/>
    </location>
</feature>
<protein>
    <recommendedName>
        <fullName evidence="13">Channel protein TolC</fullName>
    </recommendedName>
</protein>
<evidence type="ECO:0000256" key="4">
    <source>
        <dbReference type="ARBA" id="ARBA00022452"/>
    </source>
</evidence>
<feature type="signal peptide" evidence="10">
    <location>
        <begin position="1"/>
        <end position="29"/>
    </location>
</feature>
<dbReference type="PANTHER" id="PTHR30026:SF22">
    <property type="entry name" value="OUTER MEMBRANE EFFLUX PROTEIN"/>
    <property type="match status" value="1"/>
</dbReference>
<sequence>MRRRVEVKLFGRILISSALVLVPCGGAVAEQFSINDALKQAVHTNPGVGEASANRRATESELRQTQSTLLPQVRVEARWGPEKFDQSAAVTSSTALPIPVAGNGSWRNGSQESVVVRQILFDGFASIQDIWRQTARVNAAAFRVRERTELIALDAAEAYVDVTRYLRLVTTGEQNVAAHEKIFANVNTRFSGGRAGEGDLEQARERVEAARAALTEFRRSLEEARAKYRKVVGLEPINVRFPGPLGGMPSTRDEALATTVRFNPTIQAAQADADAAKHAFRVTDGAFVPTFSLEGRATHNDNTYPYLGVTHDDYSGKVVMSWDVFRGGQDVWRRSEMAERYVETTARHARLQRDAIESIDKAWAARTVTATRIATLVRELDAARKTIAAYQKEYELGQRSLIDLLNAQNQYFNTLVSLTSARGVVVFADYQLLAAMGTLLEYLKAPPPVDAAPVDLGIFGTPDYRAPTLRVKLPQTGSEPLKVAVPEAQPAPQRLGYASETPEAYLFRDRWPRGANQASMTGASEWLTQQRSTSNPPVLTPSPVTAYAADKKPHWLATAFEPVQR</sequence>
<evidence type="ECO:0000313" key="11">
    <source>
        <dbReference type="EMBL" id="OAF19399.1"/>
    </source>
</evidence>
<keyword evidence="10" id="KW-0732">Signal</keyword>
<evidence type="ECO:0000256" key="5">
    <source>
        <dbReference type="ARBA" id="ARBA00022692"/>
    </source>
</evidence>
<keyword evidence="8" id="KW-0175">Coiled coil</keyword>
<dbReference type="PANTHER" id="PTHR30026">
    <property type="entry name" value="OUTER MEMBRANE PROTEIN TOLC"/>
    <property type="match status" value="1"/>
</dbReference>
<keyword evidence="3" id="KW-0813">Transport</keyword>
<dbReference type="AlphaFoldDB" id="A0A176ZFS0"/>
<keyword evidence="4" id="KW-1134">Transmembrane beta strand</keyword>
<dbReference type="GO" id="GO:1990281">
    <property type="term" value="C:efflux pump complex"/>
    <property type="evidence" value="ECO:0007669"/>
    <property type="project" value="TreeGrafter"/>
</dbReference>
<dbReference type="InterPro" id="IPR010130">
    <property type="entry name" value="T1SS_OMP_TolC"/>
</dbReference>
<dbReference type="GO" id="GO:0009279">
    <property type="term" value="C:cell outer membrane"/>
    <property type="evidence" value="ECO:0007669"/>
    <property type="project" value="UniProtKB-SubCell"/>
</dbReference>
<evidence type="ECO:0000256" key="3">
    <source>
        <dbReference type="ARBA" id="ARBA00022448"/>
    </source>
</evidence>
<evidence type="ECO:0000256" key="8">
    <source>
        <dbReference type="SAM" id="Coils"/>
    </source>
</evidence>
<evidence type="ECO:0000256" key="2">
    <source>
        <dbReference type="ARBA" id="ARBA00007613"/>
    </source>
</evidence>
<keyword evidence="6" id="KW-0472">Membrane</keyword>
<keyword evidence="12" id="KW-1185">Reference proteome</keyword>
<evidence type="ECO:0000256" key="6">
    <source>
        <dbReference type="ARBA" id="ARBA00023136"/>
    </source>
</evidence>
<dbReference type="Pfam" id="PF02321">
    <property type="entry name" value="OEP"/>
    <property type="match status" value="2"/>
</dbReference>
<organism evidence="11 12">
    <name type="scientific">Bradyrhizobium neotropicale</name>
    <dbReference type="NCBI Taxonomy" id="1497615"/>
    <lineage>
        <taxon>Bacteria</taxon>
        <taxon>Pseudomonadati</taxon>
        <taxon>Pseudomonadota</taxon>
        <taxon>Alphaproteobacteria</taxon>
        <taxon>Hyphomicrobiales</taxon>
        <taxon>Nitrobacteraceae</taxon>
        <taxon>Bradyrhizobium</taxon>
    </lineage>
</organism>
<dbReference type="GO" id="GO:0015562">
    <property type="term" value="F:efflux transmembrane transporter activity"/>
    <property type="evidence" value="ECO:0007669"/>
    <property type="project" value="InterPro"/>
</dbReference>
<gene>
    <name evidence="11" type="ORF">AXW67_37110</name>
</gene>
<keyword evidence="5" id="KW-0812">Transmembrane</keyword>
<reference evidence="11 12" key="1">
    <citation type="submission" date="2016-02" db="EMBL/GenBank/DDBJ databases">
        <title>Draft genome sequence of the strain BR 10247T Bradyrhizobium neotropicale isolated from nodules of Centrolobium paraense.</title>
        <authorList>
            <person name="Simoes-Araujo J.L."/>
            <person name="Barauna A.C."/>
            <person name="Silva K."/>
            <person name="Zilli J.E."/>
        </authorList>
    </citation>
    <scope>NUCLEOTIDE SEQUENCE [LARGE SCALE GENOMIC DNA]</scope>
    <source>
        <strain evidence="11 12">BR 10247</strain>
    </source>
</reference>
<feature type="chain" id="PRO_5008055887" description="Channel protein TolC" evidence="10">
    <location>
        <begin position="30"/>
        <end position="565"/>
    </location>
</feature>
<dbReference type="InterPro" id="IPR051906">
    <property type="entry name" value="TolC-like"/>
</dbReference>
<name>A0A176ZFS0_9BRAD</name>
<feature type="compositionally biased region" description="Polar residues" evidence="9">
    <location>
        <begin position="518"/>
        <end position="537"/>
    </location>
</feature>
<proteinExistence type="inferred from homology"/>
<dbReference type="GeneID" id="32584477"/>
<evidence type="ECO:0000256" key="9">
    <source>
        <dbReference type="SAM" id="MobiDB-lite"/>
    </source>
</evidence>
<evidence type="ECO:0000313" key="12">
    <source>
        <dbReference type="Proteomes" id="UP000077173"/>
    </source>
</evidence>
<dbReference type="InterPro" id="IPR003423">
    <property type="entry name" value="OMP_efflux"/>
</dbReference>
<dbReference type="GO" id="GO:0015288">
    <property type="term" value="F:porin activity"/>
    <property type="evidence" value="ECO:0007669"/>
    <property type="project" value="TreeGrafter"/>
</dbReference>
<keyword evidence="7" id="KW-0998">Cell outer membrane</keyword>
<evidence type="ECO:0000256" key="10">
    <source>
        <dbReference type="SAM" id="SignalP"/>
    </source>
</evidence>
<evidence type="ECO:0000256" key="7">
    <source>
        <dbReference type="ARBA" id="ARBA00023237"/>
    </source>
</evidence>
<dbReference type="SUPFAM" id="SSF56954">
    <property type="entry name" value="Outer membrane efflux proteins (OEP)"/>
    <property type="match status" value="1"/>
</dbReference>
<dbReference type="Proteomes" id="UP000077173">
    <property type="component" value="Unassembled WGS sequence"/>
</dbReference>